<accession>A0A371CKX5</accession>
<name>A0A371CKX5_9APHY</name>
<dbReference type="AlphaFoldDB" id="A0A371CKX5"/>
<reference evidence="1 2" key="1">
    <citation type="journal article" date="2018" name="Biotechnol. Biofuels">
        <title>Integrative visual omics of the white-rot fungus Polyporus brumalis exposes the biotechnological potential of its oxidative enzymes for delignifying raw plant biomass.</title>
        <authorList>
            <person name="Miyauchi S."/>
            <person name="Rancon A."/>
            <person name="Drula E."/>
            <person name="Hage H."/>
            <person name="Chaduli D."/>
            <person name="Favel A."/>
            <person name="Grisel S."/>
            <person name="Henrissat B."/>
            <person name="Herpoel-Gimbert I."/>
            <person name="Ruiz-Duenas F.J."/>
            <person name="Chevret D."/>
            <person name="Hainaut M."/>
            <person name="Lin J."/>
            <person name="Wang M."/>
            <person name="Pangilinan J."/>
            <person name="Lipzen A."/>
            <person name="Lesage-Meessen L."/>
            <person name="Navarro D."/>
            <person name="Riley R."/>
            <person name="Grigoriev I.V."/>
            <person name="Zhou S."/>
            <person name="Raouche S."/>
            <person name="Rosso M.N."/>
        </authorList>
    </citation>
    <scope>NUCLEOTIDE SEQUENCE [LARGE SCALE GENOMIC DNA]</scope>
    <source>
        <strain evidence="1 2">BRFM 1820</strain>
    </source>
</reference>
<dbReference type="OrthoDB" id="2763567at2759"/>
<evidence type="ECO:0000313" key="1">
    <source>
        <dbReference type="EMBL" id="RDX40919.1"/>
    </source>
</evidence>
<proteinExistence type="predicted"/>
<dbReference type="Proteomes" id="UP000256964">
    <property type="component" value="Unassembled WGS sequence"/>
</dbReference>
<keyword evidence="2" id="KW-1185">Reference proteome</keyword>
<protein>
    <submittedName>
        <fullName evidence="1">Uncharacterized protein</fullName>
    </submittedName>
</protein>
<gene>
    <name evidence="1" type="ORF">OH76DRAFT_1489902</name>
</gene>
<organism evidence="1 2">
    <name type="scientific">Lentinus brumalis</name>
    <dbReference type="NCBI Taxonomy" id="2498619"/>
    <lineage>
        <taxon>Eukaryota</taxon>
        <taxon>Fungi</taxon>
        <taxon>Dikarya</taxon>
        <taxon>Basidiomycota</taxon>
        <taxon>Agaricomycotina</taxon>
        <taxon>Agaricomycetes</taxon>
        <taxon>Polyporales</taxon>
        <taxon>Polyporaceae</taxon>
        <taxon>Lentinus</taxon>
    </lineage>
</organism>
<sequence>MPRHHFSSAPSLIYATVFGPETDIMFPQTPIETLTPENEECLSSGPVRYQDIYSPYEWYVEPQDQPRGIICPYSMVYIEDARRGYDFTGMTIIMDGVDLVRDEGADCIRFQAWRAVGDGSSEDEGGLLLMPTILHVPLNRTNFYLLRGASRVAPFSVLRHMMRETFLMVHATEAYRQPRLINRVTRSNPVLIRVTAPPRIIYRDSEYSIGLSRHVETPTPSIHIGDMYEDDTQTFSEDSVISAAISEIVLDLDLTRTREWEMGPARADTALAYWPDETASLLSNDTGTTVFETEDSEEETLASIIAELETLELRWENSFLNLDSREERRESWESESPSMIVFAPNVARTVTTGPRYDVDGNLIEEGNNTVNGALLD</sequence>
<dbReference type="EMBL" id="KZ857531">
    <property type="protein sequence ID" value="RDX40919.1"/>
    <property type="molecule type" value="Genomic_DNA"/>
</dbReference>
<evidence type="ECO:0000313" key="2">
    <source>
        <dbReference type="Proteomes" id="UP000256964"/>
    </source>
</evidence>